<evidence type="ECO:0008006" key="3">
    <source>
        <dbReference type="Google" id="ProtNLM"/>
    </source>
</evidence>
<evidence type="ECO:0000313" key="1">
    <source>
        <dbReference type="EMBL" id="DBA03301.1"/>
    </source>
</evidence>
<reference evidence="1" key="1">
    <citation type="submission" date="2022-11" db="EMBL/GenBank/DDBJ databases">
        <authorList>
            <person name="Morgan W.R."/>
            <person name="Tartar A."/>
        </authorList>
    </citation>
    <scope>NUCLEOTIDE SEQUENCE</scope>
    <source>
        <strain evidence="1">ARSEF 373</strain>
    </source>
</reference>
<proteinExistence type="predicted"/>
<gene>
    <name evidence="1" type="ORF">N0F65_011660</name>
</gene>
<sequence length="183" mass="20315">MLQSQKALNNAAALEEERRRMNAKTLLHSMTLSGRFKQINDNKSILSTKSTVPAATSFYSADSGTSHGHQDDNSMSQLLALRDLMSSISNAQGLVQRGTFLKVFDLTNEDYDNEVDMIDGKAVLIDAALELDVFEEARAKHPGEEIGVFFCGSHALDKVLTEMCRKYSSEEGTSFHYHSEKFA</sequence>
<accession>A0AAV2ZAH4</accession>
<organism evidence="1 2">
    <name type="scientific">Lagenidium giganteum</name>
    <dbReference type="NCBI Taxonomy" id="4803"/>
    <lineage>
        <taxon>Eukaryota</taxon>
        <taxon>Sar</taxon>
        <taxon>Stramenopiles</taxon>
        <taxon>Oomycota</taxon>
        <taxon>Peronosporomycetes</taxon>
        <taxon>Pythiales</taxon>
        <taxon>Pythiaceae</taxon>
    </lineage>
</organism>
<protein>
    <recommendedName>
        <fullName evidence="3">Ferric reductase NAD binding domain-containing protein</fullName>
    </recommendedName>
</protein>
<name>A0AAV2ZAH4_9STRA</name>
<reference evidence="1" key="2">
    <citation type="journal article" date="2023" name="Microbiol Resour">
        <title>Decontamination and Annotation of the Draft Genome Sequence of the Oomycete Lagenidium giganteum ARSEF 373.</title>
        <authorList>
            <person name="Morgan W.R."/>
            <person name="Tartar A."/>
        </authorList>
    </citation>
    <scope>NUCLEOTIDE SEQUENCE</scope>
    <source>
        <strain evidence="1">ARSEF 373</strain>
    </source>
</reference>
<dbReference type="EMBL" id="DAKRPA010000021">
    <property type="protein sequence ID" value="DBA03301.1"/>
    <property type="molecule type" value="Genomic_DNA"/>
</dbReference>
<dbReference type="Proteomes" id="UP001146120">
    <property type="component" value="Unassembled WGS sequence"/>
</dbReference>
<dbReference type="AlphaFoldDB" id="A0AAV2ZAH4"/>
<keyword evidence="2" id="KW-1185">Reference proteome</keyword>
<dbReference type="InterPro" id="IPR039261">
    <property type="entry name" value="FNR_nucleotide-bd"/>
</dbReference>
<evidence type="ECO:0000313" key="2">
    <source>
        <dbReference type="Proteomes" id="UP001146120"/>
    </source>
</evidence>
<comment type="caution">
    <text evidence="1">The sequence shown here is derived from an EMBL/GenBank/DDBJ whole genome shotgun (WGS) entry which is preliminary data.</text>
</comment>
<dbReference type="Gene3D" id="3.40.50.80">
    <property type="entry name" value="Nucleotide-binding domain of ferredoxin-NADP reductase (FNR) module"/>
    <property type="match status" value="1"/>
</dbReference>